<feature type="non-terminal residue" evidence="1">
    <location>
        <position position="47"/>
    </location>
</feature>
<proteinExistence type="predicted"/>
<comment type="caution">
    <text evidence="1">The sequence shown here is derived from an EMBL/GenBank/DDBJ whole genome shotgun (WGS) entry which is preliminary data.</text>
</comment>
<dbReference type="EMBL" id="JABEZX010365362">
    <property type="protein sequence ID" value="MBA0577843.1"/>
    <property type="molecule type" value="Genomic_DNA"/>
</dbReference>
<gene>
    <name evidence="1" type="ORF">Golob_027481</name>
</gene>
<sequence length="47" mass="5263">MDTLPMMEFLVGGNHVGSNISIGKAIKKVHWRLEEDSGKEDPIVDMH</sequence>
<evidence type="ECO:0000313" key="1">
    <source>
        <dbReference type="EMBL" id="MBA0577843.1"/>
    </source>
</evidence>
<name>A0A7J8NLX0_9ROSI</name>
<dbReference type="AlphaFoldDB" id="A0A7J8NLX0"/>
<reference evidence="1 2" key="1">
    <citation type="journal article" date="2019" name="Genome Biol. Evol.">
        <title>Insights into the evolution of the New World diploid cottons (Gossypium, subgenus Houzingenia) based on genome sequencing.</title>
        <authorList>
            <person name="Grover C.E."/>
            <person name="Arick M.A. 2nd"/>
            <person name="Thrash A."/>
            <person name="Conover J.L."/>
            <person name="Sanders W.S."/>
            <person name="Peterson D.G."/>
            <person name="Frelichowski J.E."/>
            <person name="Scheffler J.A."/>
            <person name="Scheffler B.E."/>
            <person name="Wendel J.F."/>
        </authorList>
    </citation>
    <scope>NUCLEOTIDE SEQUENCE [LARGE SCALE GENOMIC DNA]</scope>
    <source>
        <strain evidence="1">157</strain>
        <tissue evidence="1">Leaf</tissue>
    </source>
</reference>
<evidence type="ECO:0000313" key="2">
    <source>
        <dbReference type="Proteomes" id="UP000593572"/>
    </source>
</evidence>
<protein>
    <submittedName>
        <fullName evidence="1">Uncharacterized protein</fullName>
    </submittedName>
</protein>
<organism evidence="1 2">
    <name type="scientific">Gossypium lobatum</name>
    <dbReference type="NCBI Taxonomy" id="34289"/>
    <lineage>
        <taxon>Eukaryota</taxon>
        <taxon>Viridiplantae</taxon>
        <taxon>Streptophyta</taxon>
        <taxon>Embryophyta</taxon>
        <taxon>Tracheophyta</taxon>
        <taxon>Spermatophyta</taxon>
        <taxon>Magnoliopsida</taxon>
        <taxon>eudicotyledons</taxon>
        <taxon>Gunneridae</taxon>
        <taxon>Pentapetalae</taxon>
        <taxon>rosids</taxon>
        <taxon>malvids</taxon>
        <taxon>Malvales</taxon>
        <taxon>Malvaceae</taxon>
        <taxon>Malvoideae</taxon>
        <taxon>Gossypium</taxon>
    </lineage>
</organism>
<accession>A0A7J8NLX0</accession>
<keyword evidence="2" id="KW-1185">Reference proteome</keyword>
<dbReference type="Proteomes" id="UP000593572">
    <property type="component" value="Unassembled WGS sequence"/>
</dbReference>